<keyword evidence="4" id="KW-1185">Reference proteome</keyword>
<proteinExistence type="predicted"/>
<evidence type="ECO:0000256" key="2">
    <source>
        <dbReference type="SAM" id="SignalP"/>
    </source>
</evidence>
<comment type="caution">
    <text evidence="3">The sequence shown here is derived from an EMBL/GenBank/DDBJ whole genome shotgun (WGS) entry which is preliminary data.</text>
</comment>
<dbReference type="Proteomes" id="UP001339911">
    <property type="component" value="Unassembled WGS sequence"/>
</dbReference>
<feature type="region of interest" description="Disordered" evidence="1">
    <location>
        <begin position="25"/>
        <end position="79"/>
    </location>
</feature>
<feature type="signal peptide" evidence="2">
    <location>
        <begin position="1"/>
        <end position="21"/>
    </location>
</feature>
<gene>
    <name evidence="3" type="ORF">V1634_21150</name>
</gene>
<keyword evidence="2" id="KW-0732">Signal</keyword>
<accession>A0ABU7SHG1</accession>
<organism evidence="3 4">
    <name type="scientific">Plantactinospora veratri</name>
    <dbReference type="NCBI Taxonomy" id="1436122"/>
    <lineage>
        <taxon>Bacteria</taxon>
        <taxon>Bacillati</taxon>
        <taxon>Actinomycetota</taxon>
        <taxon>Actinomycetes</taxon>
        <taxon>Micromonosporales</taxon>
        <taxon>Micromonosporaceae</taxon>
        <taxon>Plantactinospora</taxon>
    </lineage>
</organism>
<evidence type="ECO:0000313" key="4">
    <source>
        <dbReference type="Proteomes" id="UP001339911"/>
    </source>
</evidence>
<dbReference type="EMBL" id="JAZGQL010000016">
    <property type="protein sequence ID" value="MEE6309345.1"/>
    <property type="molecule type" value="Genomic_DNA"/>
</dbReference>
<reference evidence="3 4" key="1">
    <citation type="submission" date="2024-01" db="EMBL/GenBank/DDBJ databases">
        <title>Genome insights into Plantactinospora veratri sp. nov.</title>
        <authorList>
            <person name="Wang L."/>
        </authorList>
    </citation>
    <scope>NUCLEOTIDE SEQUENCE [LARGE SCALE GENOMIC DNA]</scope>
    <source>
        <strain evidence="3 4">NEAU-FHS4</strain>
    </source>
</reference>
<dbReference type="PROSITE" id="PS51257">
    <property type="entry name" value="PROKAR_LIPOPROTEIN"/>
    <property type="match status" value="1"/>
</dbReference>
<protein>
    <submittedName>
        <fullName evidence="3">Uncharacterized protein</fullName>
    </submittedName>
</protein>
<feature type="chain" id="PRO_5046119799" evidence="2">
    <location>
        <begin position="22"/>
        <end position="137"/>
    </location>
</feature>
<name>A0ABU7SHG1_9ACTN</name>
<sequence>MTTRWMVGAVLAAGLALGACADSGSTPPNASGGSPVTRPASPDPTASGPGAPTVDPVTPTKSPRGGAAPSGTTTLSGTVRAGVEPNCLLLDGYLLVGGPRDVITAGARVTVTGQVRADLMTTCQQGTPFQVQSAARA</sequence>
<evidence type="ECO:0000256" key="1">
    <source>
        <dbReference type="SAM" id="MobiDB-lite"/>
    </source>
</evidence>
<dbReference type="RefSeq" id="WP_331209622.1">
    <property type="nucleotide sequence ID" value="NZ_JAZGQL010000016.1"/>
</dbReference>
<feature type="compositionally biased region" description="Polar residues" evidence="1">
    <location>
        <begin position="25"/>
        <end position="34"/>
    </location>
</feature>
<evidence type="ECO:0000313" key="3">
    <source>
        <dbReference type="EMBL" id="MEE6309345.1"/>
    </source>
</evidence>